<dbReference type="PROSITE" id="PS50168">
    <property type="entry name" value="DED"/>
    <property type="match status" value="1"/>
</dbReference>
<dbReference type="InterPro" id="IPR001258">
    <property type="entry name" value="NHL_repeat"/>
</dbReference>
<proteinExistence type="predicted"/>
<dbReference type="Pfam" id="PF01335">
    <property type="entry name" value="DED"/>
    <property type="match status" value="1"/>
</dbReference>
<dbReference type="EMBL" id="CAJNOU010003043">
    <property type="protein sequence ID" value="CAF1367106.1"/>
    <property type="molecule type" value="Genomic_DNA"/>
</dbReference>
<dbReference type="Gene3D" id="1.10.533.10">
    <property type="entry name" value="Death Domain, Fas"/>
    <property type="match status" value="1"/>
</dbReference>
<keyword evidence="1" id="KW-0677">Repeat</keyword>
<evidence type="ECO:0000313" key="5">
    <source>
        <dbReference type="Proteomes" id="UP000663874"/>
    </source>
</evidence>
<accession>A0A819D368</accession>
<dbReference type="SUPFAM" id="SSF47986">
    <property type="entry name" value="DEATH domain"/>
    <property type="match status" value="1"/>
</dbReference>
<dbReference type="GO" id="GO:0042981">
    <property type="term" value="P:regulation of apoptotic process"/>
    <property type="evidence" value="ECO:0007669"/>
    <property type="project" value="InterPro"/>
</dbReference>
<evidence type="ECO:0000256" key="1">
    <source>
        <dbReference type="ARBA" id="ARBA00022737"/>
    </source>
</evidence>
<reference evidence="4" key="1">
    <citation type="submission" date="2021-02" db="EMBL/GenBank/DDBJ databases">
        <authorList>
            <person name="Nowell W R."/>
        </authorList>
    </citation>
    <scope>NUCLEOTIDE SEQUENCE</scope>
</reference>
<dbReference type="EMBL" id="CAJOBE010002564">
    <property type="protein sequence ID" value="CAF3830306.1"/>
    <property type="molecule type" value="Genomic_DNA"/>
</dbReference>
<dbReference type="InterPro" id="IPR011042">
    <property type="entry name" value="6-blade_b-propeller_TolB-like"/>
</dbReference>
<comment type="caution">
    <text evidence="4">The sequence shown here is derived from an EMBL/GenBank/DDBJ whole genome shotgun (WGS) entry which is preliminary data.</text>
</comment>
<evidence type="ECO:0000259" key="2">
    <source>
        <dbReference type="PROSITE" id="PS50168"/>
    </source>
</evidence>
<evidence type="ECO:0000313" key="3">
    <source>
        <dbReference type="EMBL" id="CAF1367106.1"/>
    </source>
</evidence>
<dbReference type="AlphaFoldDB" id="A0A819D368"/>
<dbReference type="Pfam" id="PF01436">
    <property type="entry name" value="NHL"/>
    <property type="match status" value="1"/>
</dbReference>
<evidence type="ECO:0000313" key="4">
    <source>
        <dbReference type="EMBL" id="CAF3830306.1"/>
    </source>
</evidence>
<dbReference type="Gene3D" id="2.120.10.30">
    <property type="entry name" value="TolB, C-terminal domain"/>
    <property type="match status" value="1"/>
</dbReference>
<feature type="domain" description="DED" evidence="2">
    <location>
        <begin position="2"/>
        <end position="82"/>
    </location>
</feature>
<name>A0A819D368_9BILA</name>
<dbReference type="Proteomes" id="UP000663889">
    <property type="component" value="Unassembled WGS sequence"/>
</dbReference>
<dbReference type="InterPro" id="IPR011029">
    <property type="entry name" value="DEATH-like_dom_sf"/>
</dbReference>
<dbReference type="SUPFAM" id="SSF63829">
    <property type="entry name" value="Calcium-dependent phosphotriesterase"/>
    <property type="match status" value="1"/>
</dbReference>
<organism evidence="4 5">
    <name type="scientific">Rotaria sordida</name>
    <dbReference type="NCBI Taxonomy" id="392033"/>
    <lineage>
        <taxon>Eukaryota</taxon>
        <taxon>Metazoa</taxon>
        <taxon>Spiralia</taxon>
        <taxon>Gnathifera</taxon>
        <taxon>Rotifera</taxon>
        <taxon>Eurotatoria</taxon>
        <taxon>Bdelloidea</taxon>
        <taxon>Philodinida</taxon>
        <taxon>Philodinidae</taxon>
        <taxon>Rotaria</taxon>
    </lineage>
</organism>
<dbReference type="Proteomes" id="UP000663874">
    <property type="component" value="Unassembled WGS sequence"/>
</dbReference>
<sequence length="190" mass="21626">MDFRALLVQVQDRLSDADRRRLHFLFAGDIPKWYNIHPSMSGTLDLLQWLIEHDKVSEEDITILMKAFRKINCTEAVALLMGNDCSVHPCPDTFISRQSHIPPCATWSSKVTTMAGIFGKEGDSPLHLNMPTSLAIDLDVRLDSEYSQQELQGAHGLAFDQVGNMYVADTWNHRIQRYDIDLSQCNHTHT</sequence>
<protein>
    <recommendedName>
        <fullName evidence="2">DED domain-containing protein</fullName>
    </recommendedName>
</protein>
<dbReference type="InterPro" id="IPR001875">
    <property type="entry name" value="DED_dom"/>
</dbReference>
<gene>
    <name evidence="4" type="ORF">FNK824_LOCUS16712</name>
    <name evidence="3" type="ORF">SEV965_LOCUS29691</name>
</gene>